<dbReference type="InterPro" id="IPR052372">
    <property type="entry name" value="YpjD/HemX"/>
</dbReference>
<dbReference type="STRING" id="1633631.GCA_001442925_01106"/>
<feature type="transmembrane region" description="Helical" evidence="1">
    <location>
        <begin position="138"/>
        <end position="161"/>
    </location>
</feature>
<dbReference type="EMBL" id="FAOP01000004">
    <property type="protein sequence ID" value="CUU04782.1"/>
    <property type="molecule type" value="Genomic_DNA"/>
</dbReference>
<reference evidence="4 5" key="1">
    <citation type="submission" date="2015-11" db="EMBL/GenBank/DDBJ databases">
        <authorList>
            <person name="Zhang Y."/>
            <person name="Guo Z."/>
        </authorList>
    </citation>
    <scope>NUCLEOTIDE SEQUENCE [LARGE SCALE GENOMIC DNA]</scope>
    <source>
        <strain evidence="4">JGI-4</strain>
    </source>
</reference>
<dbReference type="AlphaFoldDB" id="A0A0P1NVT9"/>
<dbReference type="Proteomes" id="UP000182200">
    <property type="component" value="Unassembled WGS sequence"/>
</dbReference>
<dbReference type="RefSeq" id="WP_047133357.1">
    <property type="nucleotide sequence ID" value="NZ_CZVL01000036.1"/>
</dbReference>
<evidence type="ECO:0000259" key="2">
    <source>
        <dbReference type="Pfam" id="PF01578"/>
    </source>
</evidence>
<feature type="transmembrane region" description="Helical" evidence="1">
    <location>
        <begin position="37"/>
        <end position="55"/>
    </location>
</feature>
<dbReference type="PANTHER" id="PTHR38034">
    <property type="entry name" value="INNER MEMBRANE PROTEIN YPJD"/>
    <property type="match status" value="1"/>
</dbReference>
<accession>A0A0S4N0R5</accession>
<feature type="transmembrane region" description="Helical" evidence="1">
    <location>
        <begin position="6"/>
        <end position="25"/>
    </location>
</feature>
<gene>
    <name evidence="4" type="ORF">JGI4_01107</name>
    <name evidence="3" type="ORF">JGI8_00161</name>
</gene>
<dbReference type="GO" id="GO:0020037">
    <property type="term" value="F:heme binding"/>
    <property type="evidence" value="ECO:0007669"/>
    <property type="project" value="InterPro"/>
</dbReference>
<dbReference type="EMBL" id="CZVI01000001">
    <property type="protein sequence ID" value="CUS77758.1"/>
    <property type="molecule type" value="Genomic_DNA"/>
</dbReference>
<accession>A0A0P1L9N6</accession>
<accession>A0A0P1NVT9</accession>
<evidence type="ECO:0000313" key="4">
    <source>
        <dbReference type="EMBL" id="CUU04782.1"/>
    </source>
</evidence>
<accession>A0A0P1LXX3</accession>
<evidence type="ECO:0000313" key="6">
    <source>
        <dbReference type="Proteomes" id="UP000182200"/>
    </source>
</evidence>
<evidence type="ECO:0000256" key="1">
    <source>
        <dbReference type="SAM" id="Phobius"/>
    </source>
</evidence>
<dbReference type="GO" id="GO:0017004">
    <property type="term" value="P:cytochrome complex assembly"/>
    <property type="evidence" value="ECO:0007669"/>
    <property type="project" value="InterPro"/>
</dbReference>
<proteinExistence type="predicted"/>
<evidence type="ECO:0000313" key="3">
    <source>
        <dbReference type="EMBL" id="CUS77758.1"/>
    </source>
</evidence>
<accession>A0A0N7MUK0</accession>
<dbReference type="InterPro" id="IPR002541">
    <property type="entry name" value="Cyt_c_assembly"/>
</dbReference>
<keyword evidence="1" id="KW-0812">Transmembrane</keyword>
<name>A0A0P1NVT9_9BACT</name>
<keyword evidence="1" id="KW-0472">Membrane</keyword>
<evidence type="ECO:0000313" key="5">
    <source>
        <dbReference type="Proteomes" id="UP000182011"/>
    </source>
</evidence>
<feature type="transmembrane region" description="Helical" evidence="1">
    <location>
        <begin position="67"/>
        <end position="86"/>
    </location>
</feature>
<sequence>MLLVLKIFKITLSILYIITSWLYGRAFFKDDKIARRLKTKSLIFTLTLHFIYLIIRTAELKHPPVTSVFELLNVLGFSLALAYVIIEFITKIKNTGFFAILIASVLVIVSGIFSRDIYGFEYDVLKNELLALHVTSALVGYSAFALSAIYGLLYIMLYNKIKSKTFDTVYKNLPNLEKIESMLCKSATVGFFALTFVITVGFIWLPKAFKNFSYTDAKLIGTLIIWLVYGGGLGIRKIANLSGKKTATMTIVGFILVFILMGFANAMSGFHRFY</sequence>
<reference evidence="3 6" key="2">
    <citation type="submission" date="2015-11" db="EMBL/GenBank/DDBJ databases">
        <authorList>
            <person name="Varghese N."/>
        </authorList>
    </citation>
    <scope>NUCLEOTIDE SEQUENCE [LARGE SCALE GENOMIC DNA]</scope>
    <source>
        <strain evidence="3 6">JGI-8</strain>
    </source>
</reference>
<dbReference type="PANTHER" id="PTHR38034:SF1">
    <property type="entry name" value="INNER MEMBRANE PROTEIN YPJD"/>
    <property type="match status" value="1"/>
</dbReference>
<dbReference type="Pfam" id="PF01578">
    <property type="entry name" value="Cytochrom_C_asm"/>
    <property type="match status" value="1"/>
</dbReference>
<accession>A0A0P1P9G7</accession>
<feature type="transmembrane region" description="Helical" evidence="1">
    <location>
        <begin position="98"/>
        <end position="118"/>
    </location>
</feature>
<feature type="domain" description="Cytochrome c assembly protein" evidence="2">
    <location>
        <begin position="68"/>
        <end position="267"/>
    </location>
</feature>
<dbReference type="Proteomes" id="UP000182011">
    <property type="component" value="Unassembled WGS sequence"/>
</dbReference>
<protein>
    <submittedName>
        <fullName evidence="4">ABC-type uncharacterized transport system, permease component</fullName>
    </submittedName>
</protein>
<feature type="transmembrane region" description="Helical" evidence="1">
    <location>
        <begin position="217"/>
        <end position="235"/>
    </location>
</feature>
<keyword evidence="1" id="KW-1133">Transmembrane helix</keyword>
<keyword evidence="6" id="KW-1185">Reference proteome</keyword>
<feature type="transmembrane region" description="Helical" evidence="1">
    <location>
        <begin position="182"/>
        <end position="205"/>
    </location>
</feature>
<organism evidence="4 5">
    <name type="scientific">Candidatus Kryptonium thompsonii</name>
    <dbReference type="NCBI Taxonomy" id="1633631"/>
    <lineage>
        <taxon>Bacteria</taxon>
        <taxon>Pseudomonadati</taxon>
        <taxon>Candidatus Kryptoniota</taxon>
        <taxon>Candidatus Kryptonium</taxon>
    </lineage>
</organism>
<feature type="transmembrane region" description="Helical" evidence="1">
    <location>
        <begin position="247"/>
        <end position="267"/>
    </location>
</feature>